<dbReference type="InterPro" id="IPR007630">
    <property type="entry name" value="RNA_pol_sigma70_r4"/>
</dbReference>
<name>A0A291GKZ2_9MICO</name>
<feature type="domain" description="RNA polymerase sigma-70 region 2" evidence="7">
    <location>
        <begin position="36"/>
        <end position="103"/>
    </location>
</feature>
<dbReference type="InterPro" id="IPR036388">
    <property type="entry name" value="WH-like_DNA-bd_sf"/>
</dbReference>
<protein>
    <submittedName>
        <fullName evidence="9">RNA polymerase subunit sigma</fullName>
    </submittedName>
</protein>
<keyword evidence="3" id="KW-0731">Sigma factor</keyword>
<dbReference type="Pfam" id="PF04545">
    <property type="entry name" value="Sigma70_r4"/>
    <property type="match status" value="1"/>
</dbReference>
<comment type="similarity">
    <text evidence="1">Belongs to the sigma-70 factor family. ECF subfamily.</text>
</comment>
<dbReference type="GO" id="GO:0016987">
    <property type="term" value="F:sigma factor activity"/>
    <property type="evidence" value="ECO:0007669"/>
    <property type="project" value="UniProtKB-KW"/>
</dbReference>
<organism evidence="9 10">
    <name type="scientific">Brachybacterium vulturis</name>
    <dbReference type="NCBI Taxonomy" id="2017484"/>
    <lineage>
        <taxon>Bacteria</taxon>
        <taxon>Bacillati</taxon>
        <taxon>Actinomycetota</taxon>
        <taxon>Actinomycetes</taxon>
        <taxon>Micrococcales</taxon>
        <taxon>Dermabacteraceae</taxon>
        <taxon>Brachybacterium</taxon>
    </lineage>
</organism>
<dbReference type="InterPro" id="IPR007627">
    <property type="entry name" value="RNA_pol_sigma70_r2"/>
</dbReference>
<evidence type="ECO:0000256" key="3">
    <source>
        <dbReference type="ARBA" id="ARBA00023082"/>
    </source>
</evidence>
<dbReference type="Proteomes" id="UP000218165">
    <property type="component" value="Chromosome"/>
</dbReference>
<dbReference type="InterPro" id="IPR039425">
    <property type="entry name" value="RNA_pol_sigma-70-like"/>
</dbReference>
<dbReference type="InterPro" id="IPR013324">
    <property type="entry name" value="RNA_pol_sigma_r3/r4-like"/>
</dbReference>
<dbReference type="RefSeq" id="WP_096801862.1">
    <property type="nucleotide sequence ID" value="NZ_CP023563.1"/>
</dbReference>
<dbReference type="SUPFAM" id="SSF88659">
    <property type="entry name" value="Sigma3 and sigma4 domains of RNA polymerase sigma factors"/>
    <property type="match status" value="1"/>
</dbReference>
<dbReference type="EMBL" id="CP023563">
    <property type="protein sequence ID" value="ATG50722.1"/>
    <property type="molecule type" value="Genomic_DNA"/>
</dbReference>
<dbReference type="SUPFAM" id="SSF88946">
    <property type="entry name" value="Sigma2 domain of RNA polymerase sigma factors"/>
    <property type="match status" value="1"/>
</dbReference>
<dbReference type="InterPro" id="IPR014284">
    <property type="entry name" value="RNA_pol_sigma-70_dom"/>
</dbReference>
<dbReference type="NCBIfam" id="TIGR02937">
    <property type="entry name" value="sigma70-ECF"/>
    <property type="match status" value="1"/>
</dbReference>
<evidence type="ECO:0000259" key="8">
    <source>
        <dbReference type="Pfam" id="PF04545"/>
    </source>
</evidence>
<evidence type="ECO:0000256" key="4">
    <source>
        <dbReference type="ARBA" id="ARBA00023125"/>
    </source>
</evidence>
<dbReference type="OrthoDB" id="9811152at2"/>
<keyword evidence="10" id="KW-1185">Reference proteome</keyword>
<evidence type="ECO:0000313" key="9">
    <source>
        <dbReference type="EMBL" id="ATG50722.1"/>
    </source>
</evidence>
<dbReference type="GO" id="GO:0006352">
    <property type="term" value="P:DNA-templated transcription initiation"/>
    <property type="evidence" value="ECO:0007669"/>
    <property type="project" value="InterPro"/>
</dbReference>
<evidence type="ECO:0000259" key="7">
    <source>
        <dbReference type="Pfam" id="PF04542"/>
    </source>
</evidence>
<evidence type="ECO:0000313" key="10">
    <source>
        <dbReference type="Proteomes" id="UP000218165"/>
    </source>
</evidence>
<dbReference type="GO" id="GO:0003677">
    <property type="term" value="F:DNA binding"/>
    <property type="evidence" value="ECO:0007669"/>
    <property type="project" value="UniProtKB-KW"/>
</dbReference>
<feature type="compositionally biased region" description="Basic and acidic residues" evidence="6">
    <location>
        <begin position="1"/>
        <end position="17"/>
    </location>
</feature>
<dbReference type="Pfam" id="PF04542">
    <property type="entry name" value="Sigma70_r2"/>
    <property type="match status" value="1"/>
</dbReference>
<feature type="region of interest" description="Disordered" evidence="6">
    <location>
        <begin position="1"/>
        <end position="25"/>
    </location>
</feature>
<proteinExistence type="inferred from homology"/>
<dbReference type="Gene3D" id="1.10.1740.10">
    <property type="match status" value="1"/>
</dbReference>
<keyword evidence="5" id="KW-0804">Transcription</keyword>
<dbReference type="AlphaFoldDB" id="A0A291GKZ2"/>
<evidence type="ECO:0000256" key="1">
    <source>
        <dbReference type="ARBA" id="ARBA00010641"/>
    </source>
</evidence>
<evidence type="ECO:0000256" key="2">
    <source>
        <dbReference type="ARBA" id="ARBA00023015"/>
    </source>
</evidence>
<sequence>MGAESTDDRPRSQRPEPPEPGPEAEAHRVEALRALHDRYAGMLWRYVVSLTRRPADADDVVQETLLRAWRRPSILAEDPAQVHGWLVTVAHNLVVDQARSAYRRHEEPVAEQPESTAEDRIDRLFDALLLRDALASLSADHREVIVRAYYGGCSTTELAAALGVPEGTVKSRLHYGLRALRLAIEERGVIR</sequence>
<feature type="domain" description="RNA polymerase sigma-70 region 4" evidence="8">
    <location>
        <begin position="133"/>
        <end position="181"/>
    </location>
</feature>
<evidence type="ECO:0000256" key="6">
    <source>
        <dbReference type="SAM" id="MobiDB-lite"/>
    </source>
</evidence>
<dbReference type="CDD" id="cd06171">
    <property type="entry name" value="Sigma70_r4"/>
    <property type="match status" value="1"/>
</dbReference>
<keyword evidence="4" id="KW-0238">DNA-binding</keyword>
<evidence type="ECO:0000256" key="5">
    <source>
        <dbReference type="ARBA" id="ARBA00023163"/>
    </source>
</evidence>
<dbReference type="KEGG" id="brz:CFK38_03695"/>
<dbReference type="InterPro" id="IPR013325">
    <property type="entry name" value="RNA_pol_sigma_r2"/>
</dbReference>
<dbReference type="Gene3D" id="1.10.10.10">
    <property type="entry name" value="Winged helix-like DNA-binding domain superfamily/Winged helix DNA-binding domain"/>
    <property type="match status" value="1"/>
</dbReference>
<reference evidence="10" key="1">
    <citation type="submission" date="2017-09" db="EMBL/GenBank/DDBJ databases">
        <title>Brachybacterium sp. VM2412.</title>
        <authorList>
            <person name="Tak E.J."/>
            <person name="Bae J.-W."/>
        </authorList>
    </citation>
    <scope>NUCLEOTIDE SEQUENCE [LARGE SCALE GENOMIC DNA]</scope>
    <source>
        <strain evidence="10">VM2412</strain>
    </source>
</reference>
<gene>
    <name evidence="9" type="ORF">CFK38_03695</name>
</gene>
<dbReference type="PANTHER" id="PTHR43133:SF52">
    <property type="entry name" value="ECF RNA POLYMERASE SIGMA FACTOR SIGL"/>
    <property type="match status" value="1"/>
</dbReference>
<accession>A0A291GKZ2</accession>
<dbReference type="PANTHER" id="PTHR43133">
    <property type="entry name" value="RNA POLYMERASE ECF-TYPE SIGMA FACTO"/>
    <property type="match status" value="1"/>
</dbReference>
<keyword evidence="2" id="KW-0805">Transcription regulation</keyword>